<dbReference type="EMBL" id="JACWLN010000013">
    <property type="protein sequence ID" value="MBD1262794.1"/>
    <property type="molecule type" value="Genomic_DNA"/>
</dbReference>
<evidence type="ECO:0000313" key="3">
    <source>
        <dbReference type="EMBL" id="PWK21917.1"/>
    </source>
</evidence>
<keyword evidence="1" id="KW-0812">Transmembrane</keyword>
<gene>
    <name evidence="2" type="ORF">HZY62_19510</name>
    <name evidence="3" type="ORF">LX92_03269</name>
</gene>
<dbReference type="RefSeq" id="WP_109652906.1">
    <property type="nucleotide sequence ID" value="NZ_JACWLN010000013.1"/>
</dbReference>
<accession>A0A316DUC3</accession>
<feature type="transmembrane region" description="Helical" evidence="1">
    <location>
        <begin position="180"/>
        <end position="201"/>
    </location>
</feature>
<dbReference type="OrthoDB" id="982965at2"/>
<evidence type="ECO:0000313" key="2">
    <source>
        <dbReference type="EMBL" id="MBD1262794.1"/>
    </source>
</evidence>
<evidence type="ECO:0008006" key="6">
    <source>
        <dbReference type="Google" id="ProtNLM"/>
    </source>
</evidence>
<protein>
    <recommendedName>
        <fullName evidence="6">DUF998 domain-containing protein</fullName>
    </recommendedName>
</protein>
<feature type="transmembrane region" description="Helical" evidence="1">
    <location>
        <begin position="51"/>
        <end position="76"/>
    </location>
</feature>
<dbReference type="EMBL" id="QGGQ01000009">
    <property type="protein sequence ID" value="PWK21917.1"/>
    <property type="molecule type" value="Genomic_DNA"/>
</dbReference>
<keyword evidence="5" id="KW-1185">Reference proteome</keyword>
<feature type="transmembrane region" description="Helical" evidence="1">
    <location>
        <begin position="148"/>
        <end position="168"/>
    </location>
</feature>
<feature type="transmembrane region" description="Helical" evidence="1">
    <location>
        <begin position="7"/>
        <end position="31"/>
    </location>
</feature>
<keyword evidence="1" id="KW-0472">Membrane</keyword>
<evidence type="ECO:0000313" key="5">
    <source>
        <dbReference type="Proteomes" id="UP000651837"/>
    </source>
</evidence>
<proteinExistence type="predicted"/>
<reference evidence="3 4" key="1">
    <citation type="submission" date="2018-05" db="EMBL/GenBank/DDBJ databases">
        <title>Genomic Encyclopedia of Archaeal and Bacterial Type Strains, Phase II (KMG-II): from individual species to whole genera.</title>
        <authorList>
            <person name="Goeker M."/>
        </authorList>
    </citation>
    <scope>NUCLEOTIDE SEQUENCE [LARGE SCALE GENOMIC DNA]</scope>
    <source>
        <strain evidence="3 4">DSM 23514</strain>
    </source>
</reference>
<feature type="transmembrane region" description="Helical" evidence="1">
    <location>
        <begin position="113"/>
        <end position="136"/>
    </location>
</feature>
<keyword evidence="1" id="KW-1133">Transmembrane helix</keyword>
<dbReference type="Proteomes" id="UP000245667">
    <property type="component" value="Unassembled WGS sequence"/>
</dbReference>
<reference evidence="2 5" key="2">
    <citation type="submission" date="2020-07" db="EMBL/GenBank/DDBJ databases">
        <title>The draft genome sequence of Maribacter polysiphoniae KCTC 22021.</title>
        <authorList>
            <person name="Mu L."/>
        </authorList>
    </citation>
    <scope>NUCLEOTIDE SEQUENCE [LARGE SCALE GENOMIC DNA]</scope>
    <source>
        <strain evidence="2 5">KCTC 22021</strain>
    </source>
</reference>
<dbReference type="AlphaFoldDB" id="A0A316DUC3"/>
<feature type="transmembrane region" description="Helical" evidence="1">
    <location>
        <begin position="88"/>
        <end position="107"/>
    </location>
</feature>
<dbReference type="Proteomes" id="UP000651837">
    <property type="component" value="Unassembled WGS sequence"/>
</dbReference>
<evidence type="ECO:0000256" key="1">
    <source>
        <dbReference type="SAM" id="Phobius"/>
    </source>
</evidence>
<organism evidence="3 4">
    <name type="scientific">Maribacter polysiphoniae</name>
    <dbReference type="NCBI Taxonomy" id="429344"/>
    <lineage>
        <taxon>Bacteria</taxon>
        <taxon>Pseudomonadati</taxon>
        <taxon>Bacteroidota</taxon>
        <taxon>Flavobacteriia</taxon>
        <taxon>Flavobacteriales</taxon>
        <taxon>Flavobacteriaceae</taxon>
        <taxon>Maribacter</taxon>
    </lineage>
</organism>
<name>A0A316DUC3_9FLAO</name>
<comment type="caution">
    <text evidence="3">The sequence shown here is derived from an EMBL/GenBank/DDBJ whole genome shotgun (WGS) entry which is preliminary data.</text>
</comment>
<sequence>MSKKKYILLISTVYTICLGLIVLTFIAGYVYHIPFEKITGDPANYYNAHPFTGIVSNIGALMWCSTSSICLFVGLLLNRKGIKREASFLLSSSIFTFILLIDDFFMFHDFIFYSFQGLTMEPIIFIIYAFLLIRYCISYFKIIIENNYYIFSAAIIFLGLSVILDLYFPSEGLEYFVEDSLKLMGIASWMLYFTTTSYHLLSEKTFISYKKNVPNKN</sequence>
<evidence type="ECO:0000313" key="4">
    <source>
        <dbReference type="Proteomes" id="UP000245667"/>
    </source>
</evidence>